<organism evidence="1 2">
    <name type="scientific">Algoriphagus chordae</name>
    <dbReference type="NCBI Taxonomy" id="237019"/>
    <lineage>
        <taxon>Bacteria</taxon>
        <taxon>Pseudomonadati</taxon>
        <taxon>Bacteroidota</taxon>
        <taxon>Cytophagia</taxon>
        <taxon>Cytophagales</taxon>
        <taxon>Cyclobacteriaceae</taxon>
        <taxon>Algoriphagus</taxon>
    </lineage>
</organism>
<dbReference type="AlphaFoldDB" id="A0A2W7RES6"/>
<gene>
    <name evidence="1" type="ORF">LV85_02021</name>
</gene>
<sequence>MNNATFVFNAQQKKRFMVFNCLTKKNKVNVIKSKKGSVLMTEPFLD</sequence>
<dbReference type="Proteomes" id="UP000248882">
    <property type="component" value="Unassembled WGS sequence"/>
</dbReference>
<name>A0A2W7RES6_9BACT</name>
<proteinExistence type="predicted"/>
<keyword evidence="2" id="KW-1185">Reference proteome</keyword>
<accession>A0A2W7RES6</accession>
<comment type="caution">
    <text evidence="1">The sequence shown here is derived from an EMBL/GenBank/DDBJ whole genome shotgun (WGS) entry which is preliminary data.</text>
</comment>
<evidence type="ECO:0000313" key="1">
    <source>
        <dbReference type="EMBL" id="PZX52719.1"/>
    </source>
</evidence>
<evidence type="ECO:0000313" key="2">
    <source>
        <dbReference type="Proteomes" id="UP000248882"/>
    </source>
</evidence>
<protein>
    <submittedName>
        <fullName evidence="1">Uncharacterized protein</fullName>
    </submittedName>
</protein>
<reference evidence="1 2" key="1">
    <citation type="submission" date="2018-06" db="EMBL/GenBank/DDBJ databases">
        <title>Genomic Encyclopedia of Archaeal and Bacterial Type Strains, Phase II (KMG-II): from individual species to whole genera.</title>
        <authorList>
            <person name="Goeker M."/>
        </authorList>
    </citation>
    <scope>NUCLEOTIDE SEQUENCE [LARGE SCALE GENOMIC DNA]</scope>
    <source>
        <strain evidence="1 2">DSM 19830</strain>
    </source>
</reference>
<dbReference type="EMBL" id="QKZT01000007">
    <property type="protein sequence ID" value="PZX52719.1"/>
    <property type="molecule type" value="Genomic_DNA"/>
</dbReference>